<accession>A0A9W5UR21</accession>
<evidence type="ECO:0000313" key="3">
    <source>
        <dbReference type="Proteomes" id="UP000607311"/>
    </source>
</evidence>
<feature type="compositionally biased region" description="Polar residues" evidence="1">
    <location>
        <begin position="78"/>
        <end position="92"/>
    </location>
</feature>
<keyword evidence="3" id="KW-1185">Reference proteome</keyword>
<gene>
    <name evidence="2" type="ORF">Vse01_22330</name>
</gene>
<evidence type="ECO:0000313" key="2">
    <source>
        <dbReference type="EMBL" id="GIJ33085.1"/>
    </source>
</evidence>
<name>A0A9W5UR21_9ACTN</name>
<sequence>MVVAFDLRKLVCYVHPVMVRHFDVTALDHDVHVTSLVRTVFDPELRSRPGDGPIRRRPVNTATPPLTAGSGWDGLPTPDSQTLTPVSPTVTPGRQDRPENFHTSYTKG</sequence>
<protein>
    <submittedName>
        <fullName evidence="2">Uncharacterized protein</fullName>
    </submittedName>
</protein>
<organism evidence="2 3">
    <name type="scientific">Micromonospora sediminimaris</name>
    <dbReference type="NCBI Taxonomy" id="547162"/>
    <lineage>
        <taxon>Bacteria</taxon>
        <taxon>Bacillati</taxon>
        <taxon>Actinomycetota</taxon>
        <taxon>Actinomycetes</taxon>
        <taxon>Micromonosporales</taxon>
        <taxon>Micromonosporaceae</taxon>
        <taxon>Micromonospora</taxon>
    </lineage>
</organism>
<feature type="region of interest" description="Disordered" evidence="1">
    <location>
        <begin position="43"/>
        <end position="108"/>
    </location>
</feature>
<dbReference type="Proteomes" id="UP000607311">
    <property type="component" value="Unassembled WGS sequence"/>
</dbReference>
<evidence type="ECO:0000256" key="1">
    <source>
        <dbReference type="SAM" id="MobiDB-lite"/>
    </source>
</evidence>
<dbReference type="EMBL" id="BOPD01000012">
    <property type="protein sequence ID" value="GIJ33085.1"/>
    <property type="molecule type" value="Genomic_DNA"/>
</dbReference>
<dbReference type="AlphaFoldDB" id="A0A9W5UR21"/>
<comment type="caution">
    <text evidence="2">The sequence shown here is derived from an EMBL/GenBank/DDBJ whole genome shotgun (WGS) entry which is preliminary data.</text>
</comment>
<reference evidence="2" key="1">
    <citation type="submission" date="2021-01" db="EMBL/GenBank/DDBJ databases">
        <title>Whole genome shotgun sequence of Verrucosispora sediminis NBRC 107745.</title>
        <authorList>
            <person name="Komaki H."/>
            <person name="Tamura T."/>
        </authorList>
    </citation>
    <scope>NUCLEOTIDE SEQUENCE</scope>
    <source>
        <strain evidence="2">NBRC 107745</strain>
    </source>
</reference>
<proteinExistence type="predicted"/>